<evidence type="ECO:0000256" key="1">
    <source>
        <dbReference type="SAM" id="Phobius"/>
    </source>
</evidence>
<dbReference type="RefSeq" id="WP_125697967.1">
    <property type="nucleotide sequence ID" value="NZ_JBHTOG010000061.1"/>
</dbReference>
<feature type="transmembrane region" description="Helical" evidence="1">
    <location>
        <begin position="6"/>
        <end position="29"/>
    </location>
</feature>
<gene>
    <name evidence="2" type="ORF">ACFQ47_11080</name>
</gene>
<reference evidence="3" key="1">
    <citation type="journal article" date="2019" name="Int. J. Syst. Evol. Microbiol.">
        <title>The Global Catalogue of Microorganisms (GCM) 10K type strain sequencing project: providing services to taxonomists for standard genome sequencing and annotation.</title>
        <authorList>
            <consortium name="The Broad Institute Genomics Platform"/>
            <consortium name="The Broad Institute Genome Sequencing Center for Infectious Disease"/>
            <person name="Wu L."/>
            <person name="Ma J."/>
        </authorList>
    </citation>
    <scope>NUCLEOTIDE SEQUENCE [LARGE SCALE GENOMIC DNA]</scope>
    <source>
        <strain evidence="3">CCM 8947</strain>
    </source>
</reference>
<sequence>MFGMTLVFGVKAVLMLILAIGVIVGSLWWFGETEHLFLVFLVVALPVFWAAMYIWLFFSMMHGSALLGVLDFGKWIGYIVLALLAGVVYIWWRDRY</sequence>
<keyword evidence="1" id="KW-0812">Transmembrane</keyword>
<keyword evidence="1" id="KW-0472">Membrane</keyword>
<feature type="transmembrane region" description="Helical" evidence="1">
    <location>
        <begin position="75"/>
        <end position="92"/>
    </location>
</feature>
<evidence type="ECO:0000313" key="3">
    <source>
        <dbReference type="Proteomes" id="UP001597192"/>
    </source>
</evidence>
<dbReference type="Proteomes" id="UP001597192">
    <property type="component" value="Unassembled WGS sequence"/>
</dbReference>
<feature type="transmembrane region" description="Helical" evidence="1">
    <location>
        <begin position="36"/>
        <end position="55"/>
    </location>
</feature>
<keyword evidence="1" id="KW-1133">Transmembrane helix</keyword>
<accession>A0ABW4CQF2</accession>
<name>A0ABW4CQF2_9LACO</name>
<keyword evidence="3" id="KW-1185">Reference proteome</keyword>
<protein>
    <submittedName>
        <fullName evidence="2">Uncharacterized protein</fullName>
    </submittedName>
</protein>
<proteinExistence type="predicted"/>
<comment type="caution">
    <text evidence="2">The sequence shown here is derived from an EMBL/GenBank/DDBJ whole genome shotgun (WGS) entry which is preliminary data.</text>
</comment>
<evidence type="ECO:0000313" key="2">
    <source>
        <dbReference type="EMBL" id="MFD1433207.1"/>
    </source>
</evidence>
<dbReference type="EMBL" id="JBHTOG010000061">
    <property type="protein sequence ID" value="MFD1433207.1"/>
    <property type="molecule type" value="Genomic_DNA"/>
</dbReference>
<organism evidence="2 3">
    <name type="scientific">Lacticaseibacillus yichunensis</name>
    <dbReference type="NCBI Taxonomy" id="2486015"/>
    <lineage>
        <taxon>Bacteria</taxon>
        <taxon>Bacillati</taxon>
        <taxon>Bacillota</taxon>
        <taxon>Bacilli</taxon>
        <taxon>Lactobacillales</taxon>
        <taxon>Lactobacillaceae</taxon>
        <taxon>Lacticaseibacillus</taxon>
    </lineage>
</organism>